<feature type="non-terminal residue" evidence="1">
    <location>
        <position position="1"/>
    </location>
</feature>
<keyword evidence="2" id="KW-1185">Reference proteome</keyword>
<reference evidence="1 2" key="1">
    <citation type="journal article" date="2021" name="Nat. Plants">
        <title>The Taxus genome provides insights into paclitaxel biosynthesis.</title>
        <authorList>
            <person name="Xiong X."/>
            <person name="Gou J."/>
            <person name="Liao Q."/>
            <person name="Li Y."/>
            <person name="Zhou Q."/>
            <person name="Bi G."/>
            <person name="Li C."/>
            <person name="Du R."/>
            <person name="Wang X."/>
            <person name="Sun T."/>
            <person name="Guo L."/>
            <person name="Liang H."/>
            <person name="Lu P."/>
            <person name="Wu Y."/>
            <person name="Zhang Z."/>
            <person name="Ro D.K."/>
            <person name="Shang Y."/>
            <person name="Huang S."/>
            <person name="Yan J."/>
        </authorList>
    </citation>
    <scope>NUCLEOTIDE SEQUENCE [LARGE SCALE GENOMIC DNA]</scope>
    <source>
        <strain evidence="1">Ta-2019</strain>
    </source>
</reference>
<sequence length="459" mass="55576">LPEWEQDWDNLHKEFYVKCNYDGYELTDVDVPKHWFRDYLREGIQIKIHNPFRLRPWYDESTTESTPSKDNTSFLTLYGTEAKKPFGKPTKIPSFWKPIDEWIRDYIGQRTNFIIEWLKPIIEWMKPIIQWMKIIGQSISLICSKITKVFCKKSELRPDTRSTENLQMNDRVPVLIRTRPTPNMKFTLEIVQDPLEPNLIEIEEIEPDVHLEDQDLNEWPTRIKKMNEQYLLNLDILNKLKADVKKLENKMDRDQPGIRHKFKRARVKIKIWFFGFRITIARFITRKLPYFMKDNENTFKNILWDARRRSMPLIPGYFNDRFFIYKIASFLLKLKSKGIDVNLFDESVRRGKIETMEDENEKISSSFIFEYIFIPRRRREFRILNRLNLESTLGESAGLSNSKDIKNDEELIEKDEHLSIDTREKIRRFLWPRYRFEDLICMNRYWWNTNDGSRSVMLR</sequence>
<dbReference type="GO" id="GO:0016020">
    <property type="term" value="C:membrane"/>
    <property type="evidence" value="ECO:0007669"/>
    <property type="project" value="InterPro"/>
</dbReference>
<evidence type="ECO:0000313" key="1">
    <source>
        <dbReference type="EMBL" id="KAH9322028.1"/>
    </source>
</evidence>
<dbReference type="InterPro" id="IPR008896">
    <property type="entry name" value="TIC214"/>
</dbReference>
<gene>
    <name evidence="1" type="ORF">KI387_016667</name>
</gene>
<evidence type="ECO:0000313" key="2">
    <source>
        <dbReference type="Proteomes" id="UP000824469"/>
    </source>
</evidence>
<proteinExistence type="predicted"/>
<evidence type="ECO:0008006" key="3">
    <source>
        <dbReference type="Google" id="ProtNLM"/>
    </source>
</evidence>
<name>A0AA38GHH4_TAXCH</name>
<feature type="non-terminal residue" evidence="1">
    <location>
        <position position="459"/>
    </location>
</feature>
<dbReference type="Pfam" id="PF05758">
    <property type="entry name" value="Ycf1"/>
    <property type="match status" value="1"/>
</dbReference>
<dbReference type="EMBL" id="JAHRHJ020000003">
    <property type="protein sequence ID" value="KAH9322028.1"/>
    <property type="molecule type" value="Genomic_DNA"/>
</dbReference>
<accession>A0AA38GHH4</accession>
<organism evidence="1 2">
    <name type="scientific">Taxus chinensis</name>
    <name type="common">Chinese yew</name>
    <name type="synonym">Taxus wallichiana var. chinensis</name>
    <dbReference type="NCBI Taxonomy" id="29808"/>
    <lineage>
        <taxon>Eukaryota</taxon>
        <taxon>Viridiplantae</taxon>
        <taxon>Streptophyta</taxon>
        <taxon>Embryophyta</taxon>
        <taxon>Tracheophyta</taxon>
        <taxon>Spermatophyta</taxon>
        <taxon>Pinopsida</taxon>
        <taxon>Pinidae</taxon>
        <taxon>Conifers II</taxon>
        <taxon>Cupressales</taxon>
        <taxon>Taxaceae</taxon>
        <taxon>Taxus</taxon>
    </lineage>
</organism>
<comment type="caution">
    <text evidence="1">The sequence shown here is derived from an EMBL/GenBank/DDBJ whole genome shotgun (WGS) entry which is preliminary data.</text>
</comment>
<protein>
    <recommendedName>
        <fullName evidence="3">Translocon at the inner envelope membrane of chloroplasts 214</fullName>
    </recommendedName>
</protein>
<dbReference type="AlphaFoldDB" id="A0AA38GHH4"/>
<dbReference type="Proteomes" id="UP000824469">
    <property type="component" value="Unassembled WGS sequence"/>
</dbReference>